<proteinExistence type="predicted"/>
<organism evidence="4 5">
    <name type="scientific">Caldanaerobacter subterraneus</name>
    <dbReference type="NCBI Taxonomy" id="911092"/>
    <lineage>
        <taxon>Bacteria</taxon>
        <taxon>Bacillati</taxon>
        <taxon>Bacillota</taxon>
        <taxon>Clostridia</taxon>
        <taxon>Thermoanaerobacterales</taxon>
        <taxon>Thermoanaerobacteraceae</taxon>
        <taxon>Caldanaerobacter</taxon>
    </lineage>
</organism>
<name>A0A4R2JSM6_9THEO</name>
<feature type="domain" description="WYL" evidence="3">
    <location>
        <begin position="16"/>
        <end position="85"/>
    </location>
</feature>
<dbReference type="Pfam" id="PF13280">
    <property type="entry name" value="WYL"/>
    <property type="match status" value="1"/>
</dbReference>
<dbReference type="InterPro" id="IPR026881">
    <property type="entry name" value="WYL_dom"/>
</dbReference>
<evidence type="ECO:0000256" key="1">
    <source>
        <dbReference type="SAM" id="Phobius"/>
    </source>
</evidence>
<evidence type="ECO:0000313" key="4">
    <source>
        <dbReference type="EMBL" id="TCO60246.1"/>
    </source>
</evidence>
<evidence type="ECO:0000259" key="3">
    <source>
        <dbReference type="Pfam" id="PF13280"/>
    </source>
</evidence>
<dbReference type="Gene3D" id="3.40.91.30">
    <property type="match status" value="1"/>
</dbReference>
<dbReference type="RefSeq" id="WP_132040399.1">
    <property type="nucleotide sequence ID" value="NZ_SLWU01000022.1"/>
</dbReference>
<keyword evidence="4" id="KW-0255">Endonuclease</keyword>
<keyword evidence="1" id="KW-0812">Transmembrane</keyword>
<keyword evidence="1" id="KW-0472">Membrane</keyword>
<accession>A0A4R2JSM6</accession>
<dbReference type="Proteomes" id="UP000294886">
    <property type="component" value="Unassembled WGS sequence"/>
</dbReference>
<reference evidence="4 5" key="1">
    <citation type="submission" date="2019-03" db="EMBL/GenBank/DDBJ databases">
        <title>Genomic Encyclopedia of Type Strains, Phase IV (KMG-IV): sequencing the most valuable type-strain genomes for metagenomic binning, comparative biology and taxonomic classification.</title>
        <authorList>
            <person name="Goeker M."/>
        </authorList>
    </citation>
    <scope>NUCLEOTIDE SEQUENCE [LARGE SCALE GENOMIC DNA]</scope>
    <source>
        <strain evidence="4 5">DSM 13054</strain>
    </source>
</reference>
<sequence>MENRAASAAIDENKRIIKIAIKYRCKINFRYVNEKGEETRRTVHPWVLFQYRTFGSGVIYVYVAGFCELRGELRTFRLDRMSGVTLVNEYIFFEDIDIGSLKDKFDDTFIGKAKILQSVCELNNQLSISQDGSARKSSVDGKVYGYYGSKPVLRQKPSWVDEVGADKEYPKLWHSLKLTNSFGKCRSPLEEKVMTALDEDDEVVAYEIEPFKIRFWAGSVQSFYMPDLLVTYSNGRKVIVEIKSKRDVSLAINLAKFQAIEQYAIENGYTFEVWTVGPGGVVTSIPWKDRAITSFEGRRRGISSQKKQESGCLTVVIIFIIIIFLLWVRA</sequence>
<gene>
    <name evidence="4" type="ORF">EV203_12230</name>
</gene>
<comment type="caution">
    <text evidence="4">The sequence shown here is derived from an EMBL/GenBank/DDBJ whole genome shotgun (WGS) entry which is preliminary data.</text>
</comment>
<feature type="domain" description="TnsA endonuclease N-terminal" evidence="2">
    <location>
        <begin position="200"/>
        <end position="275"/>
    </location>
</feature>
<evidence type="ECO:0000313" key="5">
    <source>
        <dbReference type="Proteomes" id="UP000294886"/>
    </source>
</evidence>
<protein>
    <submittedName>
        <fullName evidence="4">TnsA endonuclease-like protein</fullName>
    </submittedName>
</protein>
<dbReference type="EMBL" id="SLWU01000022">
    <property type="protein sequence ID" value="TCO60246.1"/>
    <property type="molecule type" value="Genomic_DNA"/>
</dbReference>
<keyword evidence="4" id="KW-0540">Nuclease</keyword>
<dbReference type="GO" id="GO:0004519">
    <property type="term" value="F:endonuclease activity"/>
    <property type="evidence" value="ECO:0007669"/>
    <property type="project" value="UniProtKB-KW"/>
</dbReference>
<feature type="transmembrane region" description="Helical" evidence="1">
    <location>
        <begin position="310"/>
        <end position="328"/>
    </location>
</feature>
<keyword evidence="1" id="KW-1133">Transmembrane helix</keyword>
<keyword evidence="4" id="KW-0378">Hydrolase</keyword>
<dbReference type="PROSITE" id="PS52050">
    <property type="entry name" value="WYL"/>
    <property type="match status" value="1"/>
</dbReference>
<evidence type="ECO:0000259" key="2">
    <source>
        <dbReference type="Pfam" id="PF08722"/>
    </source>
</evidence>
<dbReference type="AlphaFoldDB" id="A0A4R2JSM6"/>
<dbReference type="InterPro" id="IPR014833">
    <property type="entry name" value="TnsA_N"/>
</dbReference>
<dbReference type="Pfam" id="PF08722">
    <property type="entry name" value="Tn7_TnsA-like_N"/>
    <property type="match status" value="1"/>
</dbReference>